<name>A0ABW3Y0K8_9FLAO</name>
<protein>
    <submittedName>
        <fullName evidence="1">DUF2116 family Zn-ribbon domain-containing protein</fullName>
    </submittedName>
</protein>
<proteinExistence type="predicted"/>
<gene>
    <name evidence="1" type="ORF">ACFQ39_06905</name>
</gene>
<keyword evidence="2" id="KW-1185">Reference proteome</keyword>
<dbReference type="RefSeq" id="WP_377177400.1">
    <property type="nucleotide sequence ID" value="NZ_JBHTMY010000002.1"/>
</dbReference>
<organism evidence="1 2">
    <name type="scientific">Namhaeicola litoreus</name>
    <dbReference type="NCBI Taxonomy" id="1052145"/>
    <lineage>
        <taxon>Bacteria</taxon>
        <taxon>Pseudomonadati</taxon>
        <taxon>Bacteroidota</taxon>
        <taxon>Flavobacteriia</taxon>
        <taxon>Flavobacteriales</taxon>
        <taxon>Flavobacteriaceae</taxon>
        <taxon>Namhaeicola</taxon>
    </lineage>
</organism>
<dbReference type="EMBL" id="JBHTMY010000002">
    <property type="protein sequence ID" value="MFD1315342.1"/>
    <property type="molecule type" value="Genomic_DNA"/>
</dbReference>
<dbReference type="Proteomes" id="UP001597201">
    <property type="component" value="Unassembled WGS sequence"/>
</dbReference>
<evidence type="ECO:0000313" key="1">
    <source>
        <dbReference type="EMBL" id="MFD1315342.1"/>
    </source>
</evidence>
<evidence type="ECO:0000313" key="2">
    <source>
        <dbReference type="Proteomes" id="UP001597201"/>
    </source>
</evidence>
<sequence length="116" mass="13718">METKTCAECGEPILGRSDKKFCSDYCRNAYNNKVNREAKNLIRNTNNHLRKNYKILSDLNVTGKTTLPKSKLTDHQFDFNLFTSIYTTKNGNTYYYVYDQGYLKLENDYYLLIKRE</sequence>
<comment type="caution">
    <text evidence="1">The sequence shown here is derived from an EMBL/GenBank/DDBJ whole genome shotgun (WGS) entry which is preliminary data.</text>
</comment>
<accession>A0ABW3Y0K8</accession>
<reference evidence="2" key="1">
    <citation type="journal article" date="2019" name="Int. J. Syst. Evol. Microbiol.">
        <title>The Global Catalogue of Microorganisms (GCM) 10K type strain sequencing project: providing services to taxonomists for standard genome sequencing and annotation.</title>
        <authorList>
            <consortium name="The Broad Institute Genomics Platform"/>
            <consortium name="The Broad Institute Genome Sequencing Center for Infectious Disease"/>
            <person name="Wu L."/>
            <person name="Ma J."/>
        </authorList>
    </citation>
    <scope>NUCLEOTIDE SEQUENCE [LARGE SCALE GENOMIC DNA]</scope>
    <source>
        <strain evidence="2">CCUG 61485</strain>
    </source>
</reference>